<dbReference type="KEGG" id="trg:TRUGW13939_02008"/>
<gene>
    <name evidence="2" type="ORF">TRUGW13939_02008</name>
</gene>
<dbReference type="PANTHER" id="PTHR37540">
    <property type="entry name" value="TRANSCRIPTION FACTOR (ACR-2), PUTATIVE-RELATED-RELATED"/>
    <property type="match status" value="1"/>
</dbReference>
<accession>A0A7H8QM29</accession>
<dbReference type="PANTHER" id="PTHR37540:SF5">
    <property type="entry name" value="TRANSCRIPTION FACTOR DOMAIN-CONTAINING PROTEIN"/>
    <property type="match status" value="1"/>
</dbReference>
<feature type="region of interest" description="Disordered" evidence="1">
    <location>
        <begin position="47"/>
        <end position="67"/>
    </location>
</feature>
<evidence type="ECO:0000313" key="3">
    <source>
        <dbReference type="Proteomes" id="UP000509510"/>
    </source>
</evidence>
<reference evidence="3" key="1">
    <citation type="submission" date="2020-06" db="EMBL/GenBank/DDBJ databases">
        <title>A chromosome-scale genome assembly of Talaromyces rugulosus W13939.</title>
        <authorList>
            <person name="Wang B."/>
            <person name="Guo L."/>
            <person name="Ye K."/>
            <person name="Wang L."/>
        </authorList>
    </citation>
    <scope>NUCLEOTIDE SEQUENCE [LARGE SCALE GENOMIC DNA]</scope>
    <source>
        <strain evidence="3">W13939</strain>
    </source>
</reference>
<protein>
    <recommendedName>
        <fullName evidence="4">Transcription factor domain-containing protein</fullName>
    </recommendedName>
</protein>
<dbReference type="EMBL" id="CP055898">
    <property type="protein sequence ID" value="QKX54918.1"/>
    <property type="molecule type" value="Genomic_DNA"/>
</dbReference>
<dbReference type="GeneID" id="55989518"/>
<dbReference type="Pfam" id="PF11951">
    <property type="entry name" value="Fungal_trans_2"/>
    <property type="match status" value="1"/>
</dbReference>
<feature type="compositionally biased region" description="Basic residues" evidence="1">
    <location>
        <begin position="47"/>
        <end position="56"/>
    </location>
</feature>
<dbReference type="RefSeq" id="XP_035341097.1">
    <property type="nucleotide sequence ID" value="XM_035485204.1"/>
</dbReference>
<keyword evidence="3" id="KW-1185">Reference proteome</keyword>
<evidence type="ECO:0008006" key="4">
    <source>
        <dbReference type="Google" id="ProtNLM"/>
    </source>
</evidence>
<organism evidence="2 3">
    <name type="scientific">Talaromyces rugulosus</name>
    <name type="common">Penicillium rugulosum</name>
    <dbReference type="NCBI Taxonomy" id="121627"/>
    <lineage>
        <taxon>Eukaryota</taxon>
        <taxon>Fungi</taxon>
        <taxon>Dikarya</taxon>
        <taxon>Ascomycota</taxon>
        <taxon>Pezizomycotina</taxon>
        <taxon>Eurotiomycetes</taxon>
        <taxon>Eurotiomycetidae</taxon>
        <taxon>Eurotiales</taxon>
        <taxon>Trichocomaceae</taxon>
        <taxon>Talaromyces</taxon>
        <taxon>Talaromyces sect. Islandici</taxon>
    </lineage>
</organism>
<evidence type="ECO:0000256" key="1">
    <source>
        <dbReference type="SAM" id="MobiDB-lite"/>
    </source>
</evidence>
<proteinExistence type="predicted"/>
<evidence type="ECO:0000313" key="2">
    <source>
        <dbReference type="EMBL" id="QKX54918.1"/>
    </source>
</evidence>
<dbReference type="OrthoDB" id="3469225at2759"/>
<dbReference type="InterPro" id="IPR021858">
    <property type="entry name" value="Fun_TF"/>
</dbReference>
<dbReference type="Proteomes" id="UP000509510">
    <property type="component" value="Chromosome I"/>
</dbReference>
<dbReference type="AlphaFoldDB" id="A0A7H8QM29"/>
<name>A0A7H8QM29_TALRU</name>
<sequence>MIQSKHSTHHFFTFIDHDDDLPSKRIRNINARKAIRSHVMRHVRLRERLAGHKRASRRESNESQLSKISNPTACVGKDLTIDSPVSHFKQSLRLVKPRPPHSVEYILAADLNLQKARYLDPFDTLPRVSELPSLMNALLHYCTYKLFRAQSDVSVFIPMTFPTETISFRDTHATLHTSVRDSLADTGEFYGLMTVAAAHKGAVNSQSLGIVTPSPNNYQVIFDSNYCVVKEKCLQVLNEKLRDPSQTLDHFAIQTVIHLITSSLILGFYQEAQIHLTGLKQMVELCGGIASQVLRDSGLAHAIIWSDLKSATCSMAKPMFPLPWKPTSLSAEVMQQIRPLPSSQLIDLCSSFYYEHAQSLSGPLMDIIGRLRDALLFQTYIQEQNKTQSEKDGTAGHLYLLYLFMSEIEHDLLSYPSDTAAATEHTNSHAESLNPKEAMIRMGCICLLNSIIIVTHPAAGMGRSLTRFMKKEICTFASLYASFHLPSADLDLLSWVLFIGAQGSLEQLDHAWFIGYLGRISKLRKWKKWEDVVDVLQQYIYIPRVHEAAWRCTWERACANSV</sequence>